<reference evidence="1 2" key="1">
    <citation type="submission" date="2023-06" db="EMBL/GenBank/DDBJ databases">
        <title>Genome sequence of Methancorpusculaceae sp. Cs1.</title>
        <authorList>
            <person name="Protasov E."/>
            <person name="Platt K."/>
            <person name="Poehlein A."/>
            <person name="Daniel R."/>
            <person name="Brune A."/>
        </authorList>
    </citation>
    <scope>NUCLEOTIDE SEQUENCE [LARGE SCALE GENOMIC DNA]</scope>
    <source>
        <strain evidence="1 2">Cs1</strain>
    </source>
</reference>
<protein>
    <submittedName>
        <fullName evidence="1">Uncharacterized protein</fullName>
    </submittedName>
</protein>
<proteinExistence type="predicted"/>
<name>A0AAE4MH05_9EURY</name>
<evidence type="ECO:0000313" key="1">
    <source>
        <dbReference type="EMBL" id="MDV0443308.1"/>
    </source>
</evidence>
<dbReference type="Proteomes" id="UP001283212">
    <property type="component" value="Unassembled WGS sequence"/>
</dbReference>
<dbReference type="RefSeq" id="WP_338095836.1">
    <property type="nucleotide sequence ID" value="NZ_JAWDKB010000002.1"/>
</dbReference>
<keyword evidence="2" id="KW-1185">Reference proteome</keyword>
<gene>
    <name evidence="1" type="ORF">McpCs1_06780</name>
</gene>
<comment type="caution">
    <text evidence="1">The sequence shown here is derived from an EMBL/GenBank/DDBJ whole genome shotgun (WGS) entry which is preliminary data.</text>
</comment>
<organism evidence="1 2">
    <name type="scientific">Methanorbis rubei</name>
    <dbReference type="NCBI Taxonomy" id="3028300"/>
    <lineage>
        <taxon>Archaea</taxon>
        <taxon>Methanobacteriati</taxon>
        <taxon>Methanobacteriota</taxon>
        <taxon>Stenosarchaea group</taxon>
        <taxon>Methanomicrobia</taxon>
        <taxon>Methanomicrobiales</taxon>
        <taxon>Methanocorpusculaceae</taxon>
        <taxon>Methanorbis</taxon>
    </lineage>
</organism>
<evidence type="ECO:0000313" key="2">
    <source>
        <dbReference type="Proteomes" id="UP001283212"/>
    </source>
</evidence>
<sequence length="306" mass="33560">MTLEEKITFYSREDAAEFQKYLKEKDCSARISVEHLFSGTPYFEGTIAAFTALIDTIIAKEEDSELSEIKTDLLSREKTLTEFFAEHKVGDVLTDATPSQLLAQLETIEANGNDDIQKTATEKFVNSLMILGTLEDNELLSVAGETPEYTLTGIKEPKEMRVMYAYSDLGGIAPEDLDDSGITSHIRTSSTTGYVVTIGPEIILTSGIDDLGDVLEHLDVDDDDAGRFVDAIFFKQALIAKIHELIVDGVTTEEALLKAFDAPAFPLGDTTDAISFDLSADYLSGVLNDLRKQGFIKGRDGKIKSC</sequence>
<dbReference type="AlphaFoldDB" id="A0AAE4MH05"/>
<accession>A0AAE4MH05</accession>
<dbReference type="EMBL" id="JAWDKB010000002">
    <property type="protein sequence ID" value="MDV0443308.1"/>
    <property type="molecule type" value="Genomic_DNA"/>
</dbReference>